<protein>
    <recommendedName>
        <fullName evidence="11">Kielin/chordin-like protein</fullName>
    </recommendedName>
</protein>
<dbReference type="PROSITE" id="PS51252">
    <property type="entry name" value="ANTISTASIN"/>
    <property type="match status" value="3"/>
</dbReference>
<evidence type="ECO:0000256" key="2">
    <source>
        <dbReference type="ARBA" id="ARBA00008768"/>
    </source>
</evidence>
<accession>A0A8S4PKL9</accession>
<evidence type="ECO:0000256" key="4">
    <source>
        <dbReference type="ARBA" id="ARBA00022690"/>
    </source>
</evidence>
<feature type="signal peptide" evidence="6">
    <location>
        <begin position="1"/>
        <end position="21"/>
    </location>
</feature>
<keyword evidence="4" id="KW-0646">Protease inhibitor</keyword>
<evidence type="ECO:0000256" key="1">
    <source>
        <dbReference type="ARBA" id="ARBA00004613"/>
    </source>
</evidence>
<keyword evidence="3" id="KW-0964">Secreted</keyword>
<name>A0A8S4PKL9_OWEFU</name>
<comment type="caution">
    <text evidence="9">The sequence shown here is derived from an EMBL/GenBank/DDBJ whole genome shotgun (WGS) entry which is preliminary data.</text>
</comment>
<dbReference type="OrthoDB" id="6160084at2759"/>
<dbReference type="PROSITE" id="PS50184">
    <property type="entry name" value="VWFC_2"/>
    <property type="match status" value="2"/>
</dbReference>
<dbReference type="Gene3D" id="2.10.70.10">
    <property type="entry name" value="Complement Module, domain 1"/>
    <property type="match status" value="3"/>
</dbReference>
<evidence type="ECO:0000259" key="8">
    <source>
        <dbReference type="PROSITE" id="PS51252"/>
    </source>
</evidence>
<evidence type="ECO:0000256" key="3">
    <source>
        <dbReference type="ARBA" id="ARBA00022525"/>
    </source>
</evidence>
<evidence type="ECO:0000259" key="7">
    <source>
        <dbReference type="PROSITE" id="PS50184"/>
    </source>
</evidence>
<dbReference type="SMART" id="SM00214">
    <property type="entry name" value="VWC"/>
    <property type="match status" value="2"/>
</dbReference>
<feature type="domain" description="Antistasin-like" evidence="8">
    <location>
        <begin position="109"/>
        <end position="135"/>
    </location>
</feature>
<feature type="domain" description="VWFC" evidence="7">
    <location>
        <begin position="23"/>
        <end position="95"/>
    </location>
</feature>
<dbReference type="SUPFAM" id="SSF57603">
    <property type="entry name" value="FnI-like domain"/>
    <property type="match status" value="4"/>
</dbReference>
<dbReference type="Proteomes" id="UP000749559">
    <property type="component" value="Unassembled WGS sequence"/>
</dbReference>
<dbReference type="InterPro" id="IPR004094">
    <property type="entry name" value="Antistasin-like"/>
</dbReference>
<dbReference type="Gene3D" id="2.10.22.10">
    <property type="entry name" value="Antistasin, domain 1"/>
    <property type="match status" value="4"/>
</dbReference>
<feature type="domain" description="Antistasin-like" evidence="8">
    <location>
        <begin position="279"/>
        <end position="304"/>
    </location>
</feature>
<dbReference type="InterPro" id="IPR001007">
    <property type="entry name" value="VWF_dom"/>
</dbReference>
<evidence type="ECO:0000256" key="6">
    <source>
        <dbReference type="SAM" id="SignalP"/>
    </source>
</evidence>
<evidence type="ECO:0008006" key="11">
    <source>
        <dbReference type="Google" id="ProtNLM"/>
    </source>
</evidence>
<gene>
    <name evidence="9" type="ORF">OFUS_LOCUS19362</name>
</gene>
<proteinExistence type="inferred from homology"/>
<evidence type="ECO:0000313" key="10">
    <source>
        <dbReference type="Proteomes" id="UP000749559"/>
    </source>
</evidence>
<evidence type="ECO:0000313" key="9">
    <source>
        <dbReference type="EMBL" id="CAH1794709.1"/>
    </source>
</evidence>
<organism evidence="9 10">
    <name type="scientific">Owenia fusiformis</name>
    <name type="common">Polychaete worm</name>
    <dbReference type="NCBI Taxonomy" id="6347"/>
    <lineage>
        <taxon>Eukaryota</taxon>
        <taxon>Metazoa</taxon>
        <taxon>Spiralia</taxon>
        <taxon>Lophotrochozoa</taxon>
        <taxon>Annelida</taxon>
        <taxon>Polychaeta</taxon>
        <taxon>Sedentaria</taxon>
        <taxon>Canalipalpata</taxon>
        <taxon>Sabellida</taxon>
        <taxon>Oweniida</taxon>
        <taxon>Oweniidae</taxon>
        <taxon>Owenia</taxon>
    </lineage>
</organism>
<feature type="chain" id="PRO_5035876711" description="Kielin/chordin-like protein" evidence="6">
    <location>
        <begin position="22"/>
        <end position="534"/>
    </location>
</feature>
<dbReference type="GO" id="GO:0005576">
    <property type="term" value="C:extracellular region"/>
    <property type="evidence" value="ECO:0007669"/>
    <property type="project" value="UniProtKB-SubCell"/>
</dbReference>
<keyword evidence="6" id="KW-0732">Signal</keyword>
<comment type="similarity">
    <text evidence="2">Belongs to the protease inhibitor I15 (antistasin) family.</text>
</comment>
<keyword evidence="10" id="KW-1185">Reference proteome</keyword>
<dbReference type="InterPro" id="IPR011061">
    <property type="entry name" value="Hirudin/antistatin"/>
</dbReference>
<dbReference type="SUPFAM" id="SSF57262">
    <property type="entry name" value="Leech antihemostatic proteins"/>
    <property type="match status" value="3"/>
</dbReference>
<dbReference type="Pfam" id="PF23334">
    <property type="entry name" value="VWC2L_2nd"/>
    <property type="match status" value="2"/>
</dbReference>
<dbReference type="GO" id="GO:0004867">
    <property type="term" value="F:serine-type endopeptidase inhibitor activity"/>
    <property type="evidence" value="ECO:0007669"/>
    <property type="project" value="UniProtKB-KW"/>
</dbReference>
<dbReference type="EMBL" id="CAIIXF020000009">
    <property type="protein sequence ID" value="CAH1794709.1"/>
    <property type="molecule type" value="Genomic_DNA"/>
</dbReference>
<dbReference type="Pfam" id="PF02822">
    <property type="entry name" value="Antistasin"/>
    <property type="match status" value="4"/>
</dbReference>
<keyword evidence="5" id="KW-0722">Serine protease inhibitor</keyword>
<comment type="subcellular location">
    <subcellularLocation>
        <location evidence="1">Secreted</location>
    </subcellularLocation>
</comment>
<reference evidence="9" key="1">
    <citation type="submission" date="2022-03" db="EMBL/GenBank/DDBJ databases">
        <authorList>
            <person name="Martin C."/>
        </authorList>
    </citation>
    <scope>NUCLEOTIDE SEQUENCE</scope>
</reference>
<sequence>MRILLLISVVVCVSTFHEANAGQSCEYEGKIYHQGEKFNKDCNKCRCNKNDEITCTMRTCGEMCEWKDCSKVPCPLLSCVHGSHTPANKCCPVCNPAPRTMAMGVASVCSPVTCRMYCDFGFVKNDTTGCDICKCNKSPCDVDPNPCPEDSDKPVCDVRQGKAVCIRQHCPPICAMYCQFGFKINETTDCPICSCREHPCAEPNPCPDDKPFCLVKDRKAVCQKCSPVQCMMFCQYGFQTDENGCEICKCKDNPCMPNPCLDDKPFCLVKDRKAVCQKCSPVMCMMFCTYGFKMNDNGCPICSCKESPCKEKTCPTGNVCEVQKSECDKEPCPLVATCIVDPALPCTDPEKDGTGNVVFCNISNDCSDDYKCDKSAGEDFATCCPLKQCEHGDKTYNDGDGVPATDGCNKCVCANGLVACTRMMCVGCKHNGKTYKNGESFNRGDGCNTCSCSNGIVSCTRMYCAHCLKDGIMYPVGENVKGDGICDICTCINDPFEPSGTRVACAVIDCPPLDMLGCDDPITDPDECCPYCPL</sequence>
<feature type="domain" description="VWFC" evidence="7">
    <location>
        <begin position="465"/>
        <end position="533"/>
    </location>
</feature>
<feature type="domain" description="Antistasin-like" evidence="8">
    <location>
        <begin position="225"/>
        <end position="250"/>
    </location>
</feature>
<evidence type="ECO:0000256" key="5">
    <source>
        <dbReference type="ARBA" id="ARBA00022900"/>
    </source>
</evidence>
<dbReference type="AlphaFoldDB" id="A0A8S4PKL9"/>
<dbReference type="PROSITE" id="PS01208">
    <property type="entry name" value="VWFC_1"/>
    <property type="match status" value="2"/>
</dbReference>